<feature type="compositionally biased region" description="Basic and acidic residues" evidence="1">
    <location>
        <begin position="241"/>
        <end position="250"/>
    </location>
</feature>
<feature type="region of interest" description="Disordered" evidence="1">
    <location>
        <begin position="212"/>
        <end position="272"/>
    </location>
</feature>
<evidence type="ECO:0000313" key="2">
    <source>
        <dbReference type="EMBL" id="ADP36005.1"/>
    </source>
</evidence>
<gene>
    <name evidence="2" type="ordered locus">BBPR_0928</name>
</gene>
<dbReference type="AlphaFoldDB" id="A0A0H3ECK6"/>
<dbReference type="RefSeq" id="WP_013389885.1">
    <property type="nucleotide sequence ID" value="NC_014638.1"/>
</dbReference>
<organism evidence="2 3">
    <name type="scientific">Bifidobacterium bifidum (strain PRL2010)</name>
    <dbReference type="NCBI Taxonomy" id="702459"/>
    <lineage>
        <taxon>Bacteria</taxon>
        <taxon>Bacillati</taxon>
        <taxon>Actinomycetota</taxon>
        <taxon>Actinomycetes</taxon>
        <taxon>Bifidobacteriales</taxon>
        <taxon>Bifidobacteriaceae</taxon>
        <taxon>Bifidobacterium</taxon>
    </lineage>
</organism>
<protein>
    <submittedName>
        <fullName evidence="2">Tail type measure protein</fullName>
    </submittedName>
</protein>
<name>A0A0H3ECK6_BIFBP</name>
<evidence type="ECO:0000313" key="3">
    <source>
        <dbReference type="Proteomes" id="UP000002312"/>
    </source>
</evidence>
<accession>A0A0H3ECK6</accession>
<sequence length="272" mass="28418">MTLVHFHLTDAEGRGLDGSVSLVPTRRVTVADAIRLPVAQTVRLTAGEATAEVMPSTTQWAWRASELVAGGIVRYVEVPDKESAEYSGLADVDPKTLDQSSETVAAWELVTRAAQGVLDRIGTIDDKVQSAAASAAAAKASETVASQESAKAAAAAGKAQSSQSEAAKSAQAAHESEITANGLIGEAKTIAGQLTETAGQVKQDAATASRAAQTATVKADAAATARDRAETAGRGRRMAPKRLDRLDRTVGFHHHTQRGSPMRHPIREEPHG</sequence>
<proteinExistence type="predicted"/>
<dbReference type="KEGG" id="bbp:BBPR_0928"/>
<dbReference type="HOGENOM" id="CLU_1021816_0_0_11"/>
<evidence type="ECO:0000256" key="1">
    <source>
        <dbReference type="SAM" id="MobiDB-lite"/>
    </source>
</evidence>
<dbReference type="PATRIC" id="fig|702459.3.peg.957"/>
<dbReference type="Proteomes" id="UP000002312">
    <property type="component" value="Chromosome"/>
</dbReference>
<dbReference type="EMBL" id="CP001840">
    <property type="protein sequence ID" value="ADP36005.1"/>
    <property type="molecule type" value="Genomic_DNA"/>
</dbReference>
<feature type="compositionally biased region" description="Low complexity" evidence="1">
    <location>
        <begin position="212"/>
        <end position="224"/>
    </location>
</feature>
<reference evidence="2 3" key="1">
    <citation type="journal article" date="2010" name="Proc. Natl. Acad. Sci. U.S.A.">
        <title>Genome analysis of Bifidobacterium bifidum PRL2010 reveals metabolic pathways for host-derived glycan foraging.</title>
        <authorList>
            <person name="Turroni F."/>
            <person name="Bottacini F."/>
            <person name="Foroni E."/>
            <person name="Mulder I."/>
            <person name="Kim J.H."/>
            <person name="Zomer A."/>
            <person name="Sanchez B."/>
            <person name="Bidossi A."/>
            <person name="Ferrarini A."/>
            <person name="Giubellini V."/>
            <person name="Delledonne M."/>
            <person name="Henrissat B."/>
            <person name="Coutinho P."/>
            <person name="Oggioni M."/>
            <person name="Fitzgerald G.F."/>
            <person name="Mills D."/>
            <person name="Margolles A."/>
            <person name="Kelly D."/>
            <person name="van Sinderen D."/>
            <person name="Ventura M."/>
        </authorList>
    </citation>
    <scope>NUCLEOTIDE SEQUENCE [LARGE SCALE GENOMIC DNA]</scope>
    <source>
        <strain evidence="2 3">PRL2010</strain>
    </source>
</reference>